<protein>
    <submittedName>
        <fullName evidence="2">Uncharacterized protein</fullName>
    </submittedName>
</protein>
<reference evidence="2 3" key="1">
    <citation type="submission" date="2016-01" db="EMBL/GenBank/DDBJ databases">
        <authorList>
            <person name="Brown R."/>
        </authorList>
    </citation>
    <scope>NUCLEOTIDE SEQUENCE [LARGE SCALE GENOMIC DNA]</scope>
    <source>
        <strain evidence="2">Sporomusa sphaeroides DSM 2875</strain>
    </source>
</reference>
<evidence type="ECO:0000256" key="1">
    <source>
        <dbReference type="SAM" id="MobiDB-lite"/>
    </source>
</evidence>
<dbReference type="Proteomes" id="UP000245702">
    <property type="component" value="Unassembled WGS sequence"/>
</dbReference>
<feature type="region of interest" description="Disordered" evidence="1">
    <location>
        <begin position="33"/>
        <end position="60"/>
    </location>
</feature>
<dbReference type="EMBL" id="FCOW01000021">
    <property type="protein sequence ID" value="CVK20673.1"/>
    <property type="molecule type" value="Genomic_DNA"/>
</dbReference>
<name>A0ABM9W8Q9_9FIRM</name>
<organism evidence="2 3">
    <name type="scientific">Sporomusa sphaeroides DSM 2875</name>
    <dbReference type="NCBI Taxonomy" id="1337886"/>
    <lineage>
        <taxon>Bacteria</taxon>
        <taxon>Bacillati</taxon>
        <taxon>Bacillota</taxon>
        <taxon>Negativicutes</taxon>
        <taxon>Selenomonadales</taxon>
        <taxon>Sporomusaceae</taxon>
        <taxon>Sporomusa</taxon>
    </lineage>
</organism>
<gene>
    <name evidence="2" type="ORF">SSPH_03341</name>
</gene>
<proteinExistence type="predicted"/>
<dbReference type="RefSeq" id="WP_075758084.1">
    <property type="nucleotide sequence ID" value="NZ_CP146991.1"/>
</dbReference>
<keyword evidence="3" id="KW-1185">Reference proteome</keyword>
<sequence>MEVSESVAYQYEMVANLVAEMIVDYLKINPPSDAAAKADGQKTKQANSRAVNSAPAENAA</sequence>
<evidence type="ECO:0000313" key="3">
    <source>
        <dbReference type="Proteomes" id="UP000245702"/>
    </source>
</evidence>
<accession>A0ABM9W8Q9</accession>
<evidence type="ECO:0000313" key="2">
    <source>
        <dbReference type="EMBL" id="CVK20673.1"/>
    </source>
</evidence>
<comment type="caution">
    <text evidence="2">The sequence shown here is derived from an EMBL/GenBank/DDBJ whole genome shotgun (WGS) entry which is preliminary data.</text>
</comment>